<dbReference type="EMBL" id="MVGT01002801">
    <property type="protein sequence ID" value="OVA06453.1"/>
    <property type="molecule type" value="Genomic_DNA"/>
</dbReference>
<dbReference type="InParanoid" id="A0A200Q7J5"/>
<feature type="region of interest" description="Disordered" evidence="3">
    <location>
        <begin position="277"/>
        <end position="445"/>
    </location>
</feature>
<dbReference type="SUPFAM" id="SSF57756">
    <property type="entry name" value="Retrovirus zinc finger-like domains"/>
    <property type="match status" value="1"/>
</dbReference>
<feature type="domain" description="RRM" evidence="4">
    <location>
        <begin position="1"/>
        <end position="70"/>
    </location>
</feature>
<feature type="region of interest" description="Disordered" evidence="3">
    <location>
        <begin position="199"/>
        <end position="245"/>
    </location>
</feature>
<reference evidence="6 7" key="1">
    <citation type="journal article" date="2017" name="Mol. Plant">
        <title>The Genome of Medicinal Plant Macleaya cordata Provides New Insights into Benzylisoquinoline Alkaloids Metabolism.</title>
        <authorList>
            <person name="Liu X."/>
            <person name="Liu Y."/>
            <person name="Huang P."/>
            <person name="Ma Y."/>
            <person name="Qing Z."/>
            <person name="Tang Q."/>
            <person name="Cao H."/>
            <person name="Cheng P."/>
            <person name="Zheng Y."/>
            <person name="Yuan Z."/>
            <person name="Zhou Y."/>
            <person name="Liu J."/>
            <person name="Tang Z."/>
            <person name="Zhuo Y."/>
            <person name="Zhang Y."/>
            <person name="Yu L."/>
            <person name="Huang J."/>
            <person name="Yang P."/>
            <person name="Peng Q."/>
            <person name="Zhang J."/>
            <person name="Jiang W."/>
            <person name="Zhang Z."/>
            <person name="Lin K."/>
            <person name="Ro D.K."/>
            <person name="Chen X."/>
            <person name="Xiong X."/>
            <person name="Shang Y."/>
            <person name="Huang S."/>
            <person name="Zeng J."/>
        </authorList>
    </citation>
    <scope>NUCLEOTIDE SEQUENCE [LARGE SCALE GENOMIC DNA]</scope>
    <source>
        <strain evidence="7">cv. BLH2017</strain>
        <tissue evidence="6">Root</tissue>
    </source>
</reference>
<dbReference type="Pfam" id="PF00076">
    <property type="entry name" value="RRM_1"/>
    <property type="match status" value="1"/>
</dbReference>
<feature type="compositionally biased region" description="Basic and acidic residues" evidence="3">
    <location>
        <begin position="100"/>
        <end position="110"/>
    </location>
</feature>
<evidence type="ECO:0000256" key="2">
    <source>
        <dbReference type="PROSITE-ProRule" id="PRU00176"/>
    </source>
</evidence>
<dbReference type="SMART" id="SM00343">
    <property type="entry name" value="ZnF_C2HC"/>
    <property type="match status" value="1"/>
</dbReference>
<dbReference type="InterPro" id="IPR036875">
    <property type="entry name" value="Znf_CCHC_sf"/>
</dbReference>
<accession>A0A200Q7J5</accession>
<dbReference type="SUPFAM" id="SSF54928">
    <property type="entry name" value="RNA-binding domain, RBD"/>
    <property type="match status" value="1"/>
</dbReference>
<feature type="compositionally biased region" description="Basic residues" evidence="3">
    <location>
        <begin position="343"/>
        <end position="366"/>
    </location>
</feature>
<feature type="compositionally biased region" description="Basic and acidic residues" evidence="3">
    <location>
        <begin position="217"/>
        <end position="241"/>
    </location>
</feature>
<dbReference type="GO" id="GO:0008270">
    <property type="term" value="F:zinc ion binding"/>
    <property type="evidence" value="ECO:0007669"/>
    <property type="project" value="UniProtKB-KW"/>
</dbReference>
<evidence type="ECO:0000259" key="5">
    <source>
        <dbReference type="PROSITE" id="PS50158"/>
    </source>
</evidence>
<evidence type="ECO:0000256" key="1">
    <source>
        <dbReference type="PROSITE-ProRule" id="PRU00047"/>
    </source>
</evidence>
<proteinExistence type="predicted"/>
<feature type="compositionally biased region" description="Low complexity" evidence="3">
    <location>
        <begin position="367"/>
        <end position="383"/>
    </location>
</feature>
<dbReference type="Pfam" id="PF00098">
    <property type="entry name" value="zf-CCHC"/>
    <property type="match status" value="1"/>
</dbReference>
<feature type="region of interest" description="Disordered" evidence="3">
    <location>
        <begin position="87"/>
        <end position="185"/>
    </location>
</feature>
<feature type="compositionally biased region" description="Basic residues" evidence="3">
    <location>
        <begin position="291"/>
        <end position="300"/>
    </location>
</feature>
<comment type="caution">
    <text evidence="6">The sequence shown here is derived from an EMBL/GenBank/DDBJ whole genome shotgun (WGS) entry which is preliminary data.</text>
</comment>
<dbReference type="STRING" id="56857.A0A200Q7J5"/>
<evidence type="ECO:0000256" key="3">
    <source>
        <dbReference type="SAM" id="MobiDB-lite"/>
    </source>
</evidence>
<dbReference type="PROSITE" id="PS50102">
    <property type="entry name" value="RRM"/>
    <property type="match status" value="1"/>
</dbReference>
<dbReference type="SMART" id="SM00360">
    <property type="entry name" value="RRM"/>
    <property type="match status" value="1"/>
</dbReference>
<sequence>MSLHLGNLSPHIRRDELERVFRRFGPSNVRLKDGYGFVVYDLSENAEKALRALRGKHICGEPISLTWSNKQPRGMQRFTKGSRFYEPYPRRKFTGTDGYSTRERVSRDRQASTVPKHPNSEGRPLHMDDFHDKEIGNHGENIEGGEHHNSKESLLDETGASGPNLLETDRWGLPAGNPLNDNAVENGAHFDRYEPYHAYDKRDKDENQQMASSYASHARENGQEKERREHTQDATTKHPDNPKPQQVCYVCGRMGHKRRNCPLTDASRPEKFTRLHDASFRYRGEKEPKRLRPVSLRRRPSTGDRPFSGHHRKASGTLKMMGRTESSLVKKENRQYQLIRRESQRKRKRKEQGSPRNHHGRQRKRSSSAQCSDSTASSSSSHSQLPETNSCSRSPSTSSRTSSISTSSYSRSESSRSRSRSSSPTSLALSMSLNRRLPSSPTKTLMEATVTPLKGYLENDTSPDSKNCLIEQRQVVEGVSTSDNYRLDGTTATLKDDSFLPSFKVGDEINKDHSEQQEEIDHSRPREENGNDSTTKIHYEVKGRCMTPEKCSLAEENLPERNDFQKSGAPVRMSNPDVLVSSWIDSSTSISSQEAYMVLKHYGLKVPEENEKNLPVETYFGSARLWPWEVIYYRRLRKGPISTENYARRIAQNREFGIVDKYVRSSSGWSECESLLKF</sequence>
<dbReference type="PANTHER" id="PTHR48038:SF2">
    <property type="entry name" value="OS02G0536400 PROTEIN"/>
    <property type="match status" value="1"/>
</dbReference>
<keyword evidence="2" id="KW-0694">RNA-binding</keyword>
<dbReference type="PROSITE" id="PS50158">
    <property type="entry name" value="ZF_CCHC"/>
    <property type="match status" value="1"/>
</dbReference>
<evidence type="ECO:0000313" key="7">
    <source>
        <dbReference type="Proteomes" id="UP000195402"/>
    </source>
</evidence>
<name>A0A200Q7J5_MACCD</name>
<dbReference type="AlphaFoldDB" id="A0A200Q7J5"/>
<dbReference type="Gene3D" id="3.30.70.330">
    <property type="match status" value="1"/>
</dbReference>
<dbReference type="InterPro" id="IPR012677">
    <property type="entry name" value="Nucleotide-bd_a/b_plait_sf"/>
</dbReference>
<feature type="domain" description="CCHC-type" evidence="5">
    <location>
        <begin position="248"/>
        <end position="262"/>
    </location>
</feature>
<keyword evidence="1" id="KW-0863">Zinc-finger</keyword>
<keyword evidence="1" id="KW-0862">Zinc</keyword>
<protein>
    <submittedName>
        <fullName evidence="6">RNA recognition motif domain</fullName>
    </submittedName>
</protein>
<gene>
    <name evidence="6" type="ORF">BVC80_479g35</name>
</gene>
<evidence type="ECO:0000313" key="6">
    <source>
        <dbReference type="EMBL" id="OVA06453.1"/>
    </source>
</evidence>
<dbReference type="InterPro" id="IPR001878">
    <property type="entry name" value="Znf_CCHC"/>
</dbReference>
<dbReference type="PANTHER" id="PTHR48038">
    <property type="entry name" value="RIBONUCLEOPROTEIN RB97D"/>
    <property type="match status" value="1"/>
</dbReference>
<dbReference type="GO" id="GO:0003723">
    <property type="term" value="F:RNA binding"/>
    <property type="evidence" value="ECO:0007669"/>
    <property type="project" value="UniProtKB-UniRule"/>
</dbReference>
<dbReference type="InterPro" id="IPR000504">
    <property type="entry name" value="RRM_dom"/>
</dbReference>
<dbReference type="CDD" id="cd00590">
    <property type="entry name" value="RRM_SF"/>
    <property type="match status" value="1"/>
</dbReference>
<evidence type="ECO:0000259" key="4">
    <source>
        <dbReference type="PROSITE" id="PS50102"/>
    </source>
</evidence>
<keyword evidence="7" id="KW-1185">Reference proteome</keyword>
<feature type="compositionally biased region" description="Basic and acidic residues" evidence="3">
    <location>
        <begin position="118"/>
        <end position="154"/>
    </location>
</feature>
<feature type="compositionally biased region" description="Polar residues" evidence="3">
    <location>
        <begin position="427"/>
        <end position="443"/>
    </location>
</feature>
<feature type="compositionally biased region" description="Low complexity" evidence="3">
    <location>
        <begin position="390"/>
        <end position="412"/>
    </location>
</feature>
<feature type="compositionally biased region" description="Basic and acidic residues" evidence="3">
    <location>
        <begin position="328"/>
        <end position="342"/>
    </location>
</feature>
<feature type="region of interest" description="Disordered" evidence="3">
    <location>
        <begin position="512"/>
        <end position="534"/>
    </location>
</feature>
<dbReference type="InterPro" id="IPR035979">
    <property type="entry name" value="RBD_domain_sf"/>
</dbReference>
<keyword evidence="1" id="KW-0479">Metal-binding</keyword>
<organism evidence="6 7">
    <name type="scientific">Macleaya cordata</name>
    <name type="common">Five-seeded plume-poppy</name>
    <name type="synonym">Bocconia cordata</name>
    <dbReference type="NCBI Taxonomy" id="56857"/>
    <lineage>
        <taxon>Eukaryota</taxon>
        <taxon>Viridiplantae</taxon>
        <taxon>Streptophyta</taxon>
        <taxon>Embryophyta</taxon>
        <taxon>Tracheophyta</taxon>
        <taxon>Spermatophyta</taxon>
        <taxon>Magnoliopsida</taxon>
        <taxon>Ranunculales</taxon>
        <taxon>Papaveraceae</taxon>
        <taxon>Papaveroideae</taxon>
        <taxon>Macleaya</taxon>
    </lineage>
</organism>
<dbReference type="Proteomes" id="UP000195402">
    <property type="component" value="Unassembled WGS sequence"/>
</dbReference>
<dbReference type="OrthoDB" id="5970at2759"/>
<feature type="compositionally biased region" description="Basic and acidic residues" evidence="3">
    <location>
        <begin position="277"/>
        <end position="290"/>
    </location>
</feature>
<dbReference type="OMA" id="KNICGEP"/>